<reference evidence="7" key="1">
    <citation type="journal article" date="2014" name="Int. J. Syst. Evol. Microbiol.">
        <title>Complete genome of a new Firmicutes species belonging to the dominant human colonic microbiota ('Ruminococcus bicirculans') reveals two chromosomes and a selective capacity to utilize plant glucans.</title>
        <authorList>
            <consortium name="NISC Comparative Sequencing Program"/>
            <person name="Wegmann U."/>
            <person name="Louis P."/>
            <person name="Goesmann A."/>
            <person name="Henrissat B."/>
            <person name="Duncan S.H."/>
            <person name="Flint H.J."/>
        </authorList>
    </citation>
    <scope>NUCLEOTIDE SEQUENCE</scope>
    <source>
        <strain evidence="7">NBRC 107169</strain>
    </source>
</reference>
<feature type="transmembrane region" description="Helical" evidence="6">
    <location>
        <begin position="134"/>
        <end position="154"/>
    </location>
</feature>
<evidence type="ECO:0000256" key="1">
    <source>
        <dbReference type="ARBA" id="ARBA00004141"/>
    </source>
</evidence>
<keyword evidence="5 6" id="KW-0472">Membrane</keyword>
<feature type="transmembrane region" description="Helical" evidence="6">
    <location>
        <begin position="230"/>
        <end position="251"/>
    </location>
</feature>
<dbReference type="Pfam" id="PF01027">
    <property type="entry name" value="Bax1-I"/>
    <property type="match status" value="1"/>
</dbReference>
<dbReference type="EMBL" id="BSNI01000002">
    <property type="protein sequence ID" value="GLQ16795.1"/>
    <property type="molecule type" value="Genomic_DNA"/>
</dbReference>
<accession>A0ABQ5UPQ4</accession>
<comment type="similarity">
    <text evidence="2 6">Belongs to the BI1 family.</text>
</comment>
<name>A0ABQ5UPQ4_9HYPH</name>
<dbReference type="PANTHER" id="PTHR23291:SF50">
    <property type="entry name" value="PROTEIN LIFEGUARD 4"/>
    <property type="match status" value="1"/>
</dbReference>
<keyword evidence="8" id="KW-1185">Reference proteome</keyword>
<evidence type="ECO:0000256" key="6">
    <source>
        <dbReference type="RuleBase" id="RU004379"/>
    </source>
</evidence>
<comment type="subcellular location">
    <subcellularLocation>
        <location evidence="1">Membrane</location>
        <topology evidence="1">Multi-pass membrane protein</topology>
    </subcellularLocation>
</comment>
<keyword evidence="3 6" id="KW-0812">Transmembrane</keyword>
<dbReference type="RefSeq" id="WP_284362537.1">
    <property type="nucleotide sequence ID" value="NZ_BSNI01000002.1"/>
</dbReference>
<dbReference type="PANTHER" id="PTHR23291">
    <property type="entry name" value="BAX INHIBITOR-RELATED"/>
    <property type="match status" value="1"/>
</dbReference>
<protein>
    <submittedName>
        <fullName evidence="7">Membrane protein</fullName>
    </submittedName>
</protein>
<evidence type="ECO:0000256" key="3">
    <source>
        <dbReference type="ARBA" id="ARBA00022692"/>
    </source>
</evidence>
<organism evidence="7 8">
    <name type="scientific">Maritalea porphyrae</name>
    <dbReference type="NCBI Taxonomy" id="880732"/>
    <lineage>
        <taxon>Bacteria</taxon>
        <taxon>Pseudomonadati</taxon>
        <taxon>Pseudomonadota</taxon>
        <taxon>Alphaproteobacteria</taxon>
        <taxon>Hyphomicrobiales</taxon>
        <taxon>Devosiaceae</taxon>
        <taxon>Maritalea</taxon>
    </lineage>
</organism>
<dbReference type="InterPro" id="IPR006214">
    <property type="entry name" value="Bax_inhibitor_1-related"/>
</dbReference>
<dbReference type="Proteomes" id="UP001161405">
    <property type="component" value="Unassembled WGS sequence"/>
</dbReference>
<proteinExistence type="inferred from homology"/>
<feature type="transmembrane region" description="Helical" evidence="6">
    <location>
        <begin position="30"/>
        <end position="48"/>
    </location>
</feature>
<feature type="transmembrane region" description="Helical" evidence="6">
    <location>
        <begin position="81"/>
        <end position="98"/>
    </location>
</feature>
<reference evidence="7" key="2">
    <citation type="submission" date="2023-01" db="EMBL/GenBank/DDBJ databases">
        <title>Draft genome sequence of Maritalea porphyrae strain NBRC 107169.</title>
        <authorList>
            <person name="Sun Q."/>
            <person name="Mori K."/>
        </authorList>
    </citation>
    <scope>NUCLEOTIDE SEQUENCE</scope>
    <source>
        <strain evidence="7">NBRC 107169</strain>
    </source>
</reference>
<gene>
    <name evidence="7" type="ORF">GCM10007879_10440</name>
</gene>
<dbReference type="CDD" id="cd10432">
    <property type="entry name" value="BI-1-like_bacterial"/>
    <property type="match status" value="1"/>
</dbReference>
<feature type="transmembrane region" description="Helical" evidence="6">
    <location>
        <begin position="166"/>
        <end position="184"/>
    </location>
</feature>
<feature type="transmembrane region" description="Helical" evidence="6">
    <location>
        <begin position="110"/>
        <end position="128"/>
    </location>
</feature>
<evidence type="ECO:0000313" key="7">
    <source>
        <dbReference type="EMBL" id="GLQ16795.1"/>
    </source>
</evidence>
<feature type="transmembrane region" description="Helical" evidence="6">
    <location>
        <begin position="190"/>
        <end position="209"/>
    </location>
</feature>
<comment type="caution">
    <text evidence="7">The sequence shown here is derived from an EMBL/GenBank/DDBJ whole genome shotgun (WGS) entry which is preliminary data.</text>
</comment>
<evidence type="ECO:0000256" key="2">
    <source>
        <dbReference type="ARBA" id="ARBA00010350"/>
    </source>
</evidence>
<keyword evidence="4 6" id="KW-1133">Transmembrane helix</keyword>
<evidence type="ECO:0000256" key="4">
    <source>
        <dbReference type="ARBA" id="ARBA00022989"/>
    </source>
</evidence>
<evidence type="ECO:0000313" key="8">
    <source>
        <dbReference type="Proteomes" id="UP001161405"/>
    </source>
</evidence>
<evidence type="ECO:0000256" key="5">
    <source>
        <dbReference type="ARBA" id="ARBA00023136"/>
    </source>
</evidence>
<sequence length="255" mass="27653">MAQYDRQTSATQSGTQAVIDEGLRSYMLGIYNYMGIALGITGVVAYFLTFLTTTTNPDAAVAQMGSHYLTQLGVTLYGSPLQWVVALAPLAFVFGLSFGINKMRFATAQMVFWGFAVAMGLSLSSIFLQYTGESIARVFFITAGTFGAMSLYGYTTKRDLTGMGSFLMMGLIGIIIASIVNIFLASGPLAFAISVIGVLVFVGLTAYDTQKIKMMYFEGDGADAMGKKMLMGALTLYLDFINLFIMLLRLFGNRE</sequence>